<evidence type="ECO:0000259" key="1">
    <source>
        <dbReference type="Pfam" id="PF00501"/>
    </source>
</evidence>
<organism evidence="2 3">
    <name type="scientific">Chelativorans salis</name>
    <dbReference type="NCBI Taxonomy" id="2978478"/>
    <lineage>
        <taxon>Bacteria</taxon>
        <taxon>Pseudomonadati</taxon>
        <taxon>Pseudomonadota</taxon>
        <taxon>Alphaproteobacteria</taxon>
        <taxon>Hyphomicrobiales</taxon>
        <taxon>Phyllobacteriaceae</taxon>
        <taxon>Chelativorans</taxon>
    </lineage>
</organism>
<feature type="domain" description="AMP-dependent synthetase/ligase" evidence="1">
    <location>
        <begin position="59"/>
        <end position="433"/>
    </location>
</feature>
<dbReference type="RefSeq" id="WP_260907291.1">
    <property type="nucleotide sequence ID" value="NZ_JAOCZP010000013.1"/>
</dbReference>
<dbReference type="Gene3D" id="3.40.50.12780">
    <property type="entry name" value="N-terminal domain of ligase-like"/>
    <property type="match status" value="1"/>
</dbReference>
<dbReference type="InterPro" id="IPR000873">
    <property type="entry name" value="AMP-dep_synth/lig_dom"/>
</dbReference>
<comment type="caution">
    <text evidence="2">The sequence shown here is derived from an EMBL/GenBank/DDBJ whole genome shotgun (WGS) entry which is preliminary data.</text>
</comment>
<accession>A0ABT2LW78</accession>
<keyword evidence="3" id="KW-1185">Reference proteome</keyword>
<evidence type="ECO:0000313" key="2">
    <source>
        <dbReference type="EMBL" id="MCT7378374.1"/>
    </source>
</evidence>
<dbReference type="InterPro" id="IPR020845">
    <property type="entry name" value="AMP-binding_CS"/>
</dbReference>
<proteinExistence type="predicted"/>
<dbReference type="InterPro" id="IPR042099">
    <property type="entry name" value="ANL_N_sf"/>
</dbReference>
<dbReference type="SUPFAM" id="SSF56801">
    <property type="entry name" value="Acetyl-CoA synthetase-like"/>
    <property type="match status" value="1"/>
</dbReference>
<dbReference type="Pfam" id="PF23562">
    <property type="entry name" value="AMP-binding_C_3"/>
    <property type="match status" value="1"/>
</dbReference>
<sequence>MKGSAPRPRPWLAAPFRPVRCWKPEVEVRHGPGGVLYLEQRVPLPPYPERIADMLVHGASHAPDRTMLAERNADGGWRRLSYAEALARTRRLGQYLLDRGLSASAPLAILSGNDIEHALVGLAAVYVGIPYAAISPAYSLVSTDYTRLRETFETIRPALVFAADAENFGPAIEAVAPGIRRLFTKGARGPEEDFAEALATEPGPTVDEACRSVTGETIAKFLFTSGSTGTPKAVVNTNRMICSNQMMSRESFAFFKDEPPLLLDWAPWHHTAGGNKLFYMPIFNGGTLYIDDGRPTEADIGRTVRNLKEISPNWYFNVPKGFEALIPHLEADQDLRESFFRNLKLLWYAGAGMAQHTWDALERLAVETTGERILIGTGLGATETAPAALFCTWPQEKTGNVGLPCPGVSLKLVPFDGKLDARVKGPNITPGYWNAPALTAEAFDEEGYYRLGDALRFADPDDMQAGFFFDGRTAENFKLDTGTWVSTGALRTRFIDHFGEVVRDVAIAGADRPYLAALVFPDPAVLARLAADENVRAHLREKLKSLAATSTGSSTLIRRMILVDPPPSMDKGEVTDKGSINQRAVLRSRSEWVEEVYSDSGRVIGIEE</sequence>
<gene>
    <name evidence="2" type="ORF">N5A92_25525</name>
</gene>
<dbReference type="Pfam" id="PF00501">
    <property type="entry name" value="AMP-binding"/>
    <property type="match status" value="1"/>
</dbReference>
<protein>
    <submittedName>
        <fullName evidence="2">Feruloyl-CoA synthase</fullName>
    </submittedName>
</protein>
<dbReference type="PANTHER" id="PTHR24096">
    <property type="entry name" value="LONG-CHAIN-FATTY-ACID--COA LIGASE"/>
    <property type="match status" value="1"/>
</dbReference>
<dbReference type="PANTHER" id="PTHR24096:SF420">
    <property type="entry name" value="LONG-CHAIN-FATTY-ACID--COA LIGASE-RELATED"/>
    <property type="match status" value="1"/>
</dbReference>
<dbReference type="Proteomes" id="UP001320831">
    <property type="component" value="Unassembled WGS sequence"/>
</dbReference>
<name>A0ABT2LW78_9HYPH</name>
<dbReference type="PROSITE" id="PS00455">
    <property type="entry name" value="AMP_BINDING"/>
    <property type="match status" value="1"/>
</dbReference>
<dbReference type="EMBL" id="JAOCZP010000013">
    <property type="protein sequence ID" value="MCT7378374.1"/>
    <property type="molecule type" value="Genomic_DNA"/>
</dbReference>
<reference evidence="2 3" key="1">
    <citation type="submission" date="2022-09" db="EMBL/GenBank/DDBJ databases">
        <title>Chelativorans salina sp. nov., a novel slightly halophilic bacterium isolated from a saline lake sediment enrichment.</title>
        <authorList>
            <person name="Gao L."/>
            <person name="Fang B.-Z."/>
            <person name="Li W.-J."/>
        </authorList>
    </citation>
    <scope>NUCLEOTIDE SEQUENCE [LARGE SCALE GENOMIC DNA]</scope>
    <source>
        <strain evidence="2 3">EGI FJ00035</strain>
    </source>
</reference>
<evidence type="ECO:0000313" key="3">
    <source>
        <dbReference type="Proteomes" id="UP001320831"/>
    </source>
</evidence>